<feature type="compositionally biased region" description="Polar residues" evidence="10">
    <location>
        <begin position="379"/>
        <end position="390"/>
    </location>
</feature>
<evidence type="ECO:0000259" key="11">
    <source>
        <dbReference type="PROSITE" id="PS50014"/>
    </source>
</evidence>
<evidence type="ECO:0000256" key="8">
    <source>
        <dbReference type="PROSITE-ProRule" id="PRU00024"/>
    </source>
</evidence>
<dbReference type="InterPro" id="IPR000315">
    <property type="entry name" value="Znf_B-box"/>
</dbReference>
<dbReference type="FunCoup" id="A0A1V9XE40">
    <property type="interactions" value="1476"/>
</dbReference>
<accession>A0A1V9XE40</accession>
<keyword evidence="3 8" id="KW-0863">Zinc-finger</keyword>
<evidence type="ECO:0000256" key="2">
    <source>
        <dbReference type="ARBA" id="ARBA00022723"/>
    </source>
</evidence>
<dbReference type="InterPro" id="IPR001487">
    <property type="entry name" value="Bromodomain"/>
</dbReference>
<dbReference type="SUPFAM" id="SSF57845">
    <property type="entry name" value="B-box zinc-binding domain"/>
    <property type="match status" value="1"/>
</dbReference>
<dbReference type="GO" id="GO:0000785">
    <property type="term" value="C:chromatin"/>
    <property type="evidence" value="ECO:0007669"/>
    <property type="project" value="TreeGrafter"/>
</dbReference>
<evidence type="ECO:0000256" key="7">
    <source>
        <dbReference type="ARBA" id="ARBA00023242"/>
    </source>
</evidence>
<dbReference type="Proteomes" id="UP000192247">
    <property type="component" value="Unassembled WGS sequence"/>
</dbReference>
<dbReference type="InterPro" id="IPR013083">
    <property type="entry name" value="Znf_RING/FYVE/PHD"/>
</dbReference>
<dbReference type="Gene3D" id="3.30.160.60">
    <property type="entry name" value="Classic Zinc Finger"/>
    <property type="match status" value="1"/>
</dbReference>
<dbReference type="Gene3D" id="3.30.40.10">
    <property type="entry name" value="Zinc/RING finger domain, C3HC4 (zinc finger)"/>
    <property type="match status" value="2"/>
</dbReference>
<dbReference type="Pfam" id="PF00439">
    <property type="entry name" value="Bromodomain"/>
    <property type="match status" value="1"/>
</dbReference>
<evidence type="ECO:0000259" key="12">
    <source>
        <dbReference type="PROSITE" id="PS50016"/>
    </source>
</evidence>
<dbReference type="Gene3D" id="1.20.920.10">
    <property type="entry name" value="Bromodomain-like"/>
    <property type="match status" value="1"/>
</dbReference>
<feature type="region of interest" description="Disordered" evidence="10">
    <location>
        <begin position="502"/>
        <end position="523"/>
    </location>
</feature>
<evidence type="ECO:0000256" key="9">
    <source>
        <dbReference type="PROSITE-ProRule" id="PRU00035"/>
    </source>
</evidence>
<dbReference type="InterPro" id="IPR019787">
    <property type="entry name" value="Znf_PHD-finger"/>
</dbReference>
<dbReference type="GO" id="GO:0005634">
    <property type="term" value="C:nucleus"/>
    <property type="evidence" value="ECO:0007669"/>
    <property type="project" value="UniProtKB-SubCell"/>
</dbReference>
<dbReference type="SMART" id="SM00249">
    <property type="entry name" value="PHD"/>
    <property type="match status" value="1"/>
</dbReference>
<dbReference type="PANTHER" id="PTHR45915:SF6">
    <property type="entry name" value="E3 UBIQUITIN-PROTEIN LIGASE TRIM33"/>
    <property type="match status" value="1"/>
</dbReference>
<dbReference type="PROSITE" id="PS50089">
    <property type="entry name" value="ZF_RING_2"/>
    <property type="match status" value="1"/>
</dbReference>
<feature type="domain" description="B box-type" evidence="14">
    <location>
        <begin position="95"/>
        <end position="142"/>
    </location>
</feature>
<keyword evidence="6 9" id="KW-0103">Bromodomain</keyword>
<dbReference type="InterPro" id="IPR011011">
    <property type="entry name" value="Znf_FYVE_PHD"/>
</dbReference>
<evidence type="ECO:0000256" key="1">
    <source>
        <dbReference type="ARBA" id="ARBA00004123"/>
    </source>
</evidence>
<sequence>MAEVDSIGVDASPKPVGAVTRKCALCSSEVSVKSEPFLLPCLHTACKACLPEHQSVQCGYCEQTFPSAAAIRHLVLLERLEKESPEEESDSIDSGPKHLCTSCDEGVAAAGYCKDCEEWLCSACMSAHKRVKVTKDHTILSTEQAGRALKAAAKQRFQMCTKHPKEPLKFYCSKCSALTCRDCQLVDHQNHGDYLALAAAWEQQKPHLKILQERIAEKQAFVREYVASLEKCQDVNAQSESRAIADIRAYAVRAITLINARAKKLIREIQDICSYKRDALSYKRLEFLQLCKRLLDCHAAVDDLISTGSELALMHSKVAMEQYMSGLIEKVVQLPSTKAEIHIKFHFEPKVLDALANTGQIVDLSSLREPPLHSLRAQLNGQQSRPNSASGIMPNGRSAPSPSVSSKSGSPHSLSGVSSAGHHLDRPPSASLREREHRRPTPAASPLENGSKDDVITGDVEPPTGSRRAPSPVSVSTAIVAPASDTGSAPAPVCALEPARTVSAATPRAPQTTAELDTHPIASDDNDNSDDWCAVCHDGGELLCCGLCPKVYHLHCHVPSLVSTPSEDWKCTLCSPVQDESSPATSKDGAGKRKIPVGLSGKQLKLAEKILLQLFCHASSTPFQTPVSRTVPNYFKIITRPMDLSTVKQKLSASHFNHYESATTFIQDIKLIFSNCYTFNAKESPLAKQAQLLEEYFKQLIEKELPECINDLKEPSMEESDIAKKAKVA</sequence>
<evidence type="ECO:0000256" key="4">
    <source>
        <dbReference type="ARBA" id="ARBA00022833"/>
    </source>
</evidence>
<evidence type="ECO:0000256" key="5">
    <source>
        <dbReference type="ARBA" id="ARBA00023054"/>
    </source>
</evidence>
<dbReference type="GO" id="GO:0008270">
    <property type="term" value="F:zinc ion binding"/>
    <property type="evidence" value="ECO:0007669"/>
    <property type="project" value="UniProtKB-KW"/>
</dbReference>
<dbReference type="EMBL" id="MNPL01013637">
    <property type="protein sequence ID" value="OQR71759.1"/>
    <property type="molecule type" value="Genomic_DNA"/>
</dbReference>
<feature type="compositionally biased region" description="Basic and acidic residues" evidence="10">
    <location>
        <begin position="422"/>
        <end position="439"/>
    </location>
</feature>
<keyword evidence="16" id="KW-1185">Reference proteome</keyword>
<gene>
    <name evidence="15" type="ORF">BIW11_10796</name>
</gene>
<dbReference type="InterPro" id="IPR001841">
    <property type="entry name" value="Znf_RING"/>
</dbReference>
<evidence type="ECO:0000256" key="3">
    <source>
        <dbReference type="ARBA" id="ARBA00022771"/>
    </source>
</evidence>
<dbReference type="STRING" id="418985.A0A1V9XE40"/>
<proteinExistence type="predicted"/>
<dbReference type="PROSITE" id="PS50119">
    <property type="entry name" value="ZF_BBOX"/>
    <property type="match status" value="2"/>
</dbReference>
<dbReference type="SUPFAM" id="SSF57903">
    <property type="entry name" value="FYVE/PHD zinc finger"/>
    <property type="match status" value="1"/>
</dbReference>
<organism evidence="15 16">
    <name type="scientific">Tropilaelaps mercedesae</name>
    <dbReference type="NCBI Taxonomy" id="418985"/>
    <lineage>
        <taxon>Eukaryota</taxon>
        <taxon>Metazoa</taxon>
        <taxon>Ecdysozoa</taxon>
        <taxon>Arthropoda</taxon>
        <taxon>Chelicerata</taxon>
        <taxon>Arachnida</taxon>
        <taxon>Acari</taxon>
        <taxon>Parasitiformes</taxon>
        <taxon>Mesostigmata</taxon>
        <taxon>Gamasina</taxon>
        <taxon>Dermanyssoidea</taxon>
        <taxon>Laelapidae</taxon>
        <taxon>Tropilaelaps</taxon>
    </lineage>
</organism>
<feature type="domain" description="B box-type" evidence="14">
    <location>
        <begin position="155"/>
        <end position="191"/>
    </location>
</feature>
<evidence type="ECO:0000259" key="13">
    <source>
        <dbReference type="PROSITE" id="PS50089"/>
    </source>
</evidence>
<dbReference type="Pfam" id="PF00643">
    <property type="entry name" value="zf-B_box"/>
    <property type="match status" value="2"/>
</dbReference>
<keyword evidence="4" id="KW-0862">Zinc</keyword>
<dbReference type="OrthoDB" id="6433955at2759"/>
<feature type="compositionally biased region" description="Low complexity" evidence="10">
    <location>
        <begin position="398"/>
        <end position="421"/>
    </location>
</feature>
<dbReference type="AlphaFoldDB" id="A0A1V9XE40"/>
<keyword evidence="5" id="KW-0175">Coiled coil</keyword>
<feature type="domain" description="RING-type" evidence="13">
    <location>
        <begin position="23"/>
        <end position="62"/>
    </location>
</feature>
<keyword evidence="7" id="KW-0539">Nucleus</keyword>
<dbReference type="CDD" id="cd15541">
    <property type="entry name" value="PHD_TIF1_like"/>
    <property type="match status" value="1"/>
</dbReference>
<feature type="region of interest" description="Disordered" evidence="10">
    <location>
        <begin position="379"/>
        <end position="475"/>
    </location>
</feature>
<dbReference type="InterPro" id="IPR001965">
    <property type="entry name" value="Znf_PHD"/>
</dbReference>
<evidence type="ECO:0000256" key="10">
    <source>
        <dbReference type="SAM" id="MobiDB-lite"/>
    </source>
</evidence>
<dbReference type="SMART" id="SM00336">
    <property type="entry name" value="BBOX"/>
    <property type="match status" value="2"/>
</dbReference>
<dbReference type="CDD" id="cd19775">
    <property type="entry name" value="Bbox2_TIF1_C-VI"/>
    <property type="match status" value="1"/>
</dbReference>
<dbReference type="InParanoid" id="A0A1V9XE40"/>
<dbReference type="InterPro" id="IPR036427">
    <property type="entry name" value="Bromodomain-like_sf"/>
</dbReference>
<evidence type="ECO:0000313" key="16">
    <source>
        <dbReference type="Proteomes" id="UP000192247"/>
    </source>
</evidence>
<reference evidence="15 16" key="1">
    <citation type="journal article" date="2017" name="Gigascience">
        <title>Draft genome of the honey bee ectoparasitic mite, Tropilaelaps mercedesae, is shaped by the parasitic life history.</title>
        <authorList>
            <person name="Dong X."/>
            <person name="Armstrong S.D."/>
            <person name="Xia D."/>
            <person name="Makepeace B.L."/>
            <person name="Darby A.C."/>
            <person name="Kadowaki T."/>
        </authorList>
    </citation>
    <scope>NUCLEOTIDE SEQUENCE [LARGE SCALE GENOMIC DNA]</scope>
    <source>
        <strain evidence="15">Wuxi-XJTLU</strain>
    </source>
</reference>
<dbReference type="PROSITE" id="PS50016">
    <property type="entry name" value="ZF_PHD_2"/>
    <property type="match status" value="1"/>
</dbReference>
<protein>
    <submittedName>
        <fullName evidence="15">E3 ubiquitin-protein ligase TRIM33-like</fullName>
    </submittedName>
</protein>
<comment type="subcellular location">
    <subcellularLocation>
        <location evidence="1">Nucleus</location>
    </subcellularLocation>
</comment>
<evidence type="ECO:0000313" key="15">
    <source>
        <dbReference type="EMBL" id="OQR71759.1"/>
    </source>
</evidence>
<feature type="domain" description="Bromo" evidence="11">
    <location>
        <begin position="615"/>
        <end position="687"/>
    </location>
</feature>
<dbReference type="InterPro" id="IPR019786">
    <property type="entry name" value="Zinc_finger_PHD-type_CS"/>
</dbReference>
<keyword evidence="2" id="KW-0479">Metal-binding</keyword>
<evidence type="ECO:0000256" key="6">
    <source>
        <dbReference type="ARBA" id="ARBA00023117"/>
    </source>
</evidence>
<dbReference type="Pfam" id="PF00628">
    <property type="entry name" value="PHD"/>
    <property type="match status" value="1"/>
</dbReference>
<dbReference type="SUPFAM" id="SSF57850">
    <property type="entry name" value="RING/U-box"/>
    <property type="match status" value="1"/>
</dbReference>
<evidence type="ECO:0000259" key="14">
    <source>
        <dbReference type="PROSITE" id="PS50119"/>
    </source>
</evidence>
<dbReference type="PROSITE" id="PS50014">
    <property type="entry name" value="BROMODOMAIN_2"/>
    <property type="match status" value="1"/>
</dbReference>
<dbReference type="PROSITE" id="PS01359">
    <property type="entry name" value="ZF_PHD_1"/>
    <property type="match status" value="1"/>
</dbReference>
<dbReference type="SUPFAM" id="SSF47370">
    <property type="entry name" value="Bromodomain"/>
    <property type="match status" value="1"/>
</dbReference>
<dbReference type="PANTHER" id="PTHR45915">
    <property type="entry name" value="TRANSCRIPTION INTERMEDIARY FACTOR"/>
    <property type="match status" value="1"/>
</dbReference>
<dbReference type="SMART" id="SM00297">
    <property type="entry name" value="BROMO"/>
    <property type="match status" value="1"/>
</dbReference>
<comment type="caution">
    <text evidence="15">The sequence shown here is derived from an EMBL/GenBank/DDBJ whole genome shotgun (WGS) entry which is preliminary data.</text>
</comment>
<feature type="domain" description="PHD-type" evidence="12">
    <location>
        <begin position="530"/>
        <end position="577"/>
    </location>
</feature>
<name>A0A1V9XE40_9ACAR</name>